<keyword evidence="13" id="KW-1185">Reference proteome</keyword>
<keyword evidence="7" id="KW-1278">Translocase</keyword>
<evidence type="ECO:0000256" key="6">
    <source>
        <dbReference type="ARBA" id="ARBA00022906"/>
    </source>
</evidence>
<keyword evidence="5 12" id="KW-0067">ATP-binding</keyword>
<evidence type="ECO:0000256" key="7">
    <source>
        <dbReference type="ARBA" id="ARBA00022967"/>
    </source>
</evidence>
<keyword evidence="3" id="KW-0547">Nucleotide-binding</keyword>
<feature type="region of interest" description="Disordered" evidence="10">
    <location>
        <begin position="277"/>
        <end position="300"/>
    </location>
</feature>
<protein>
    <submittedName>
        <fullName evidence="12">Zinc transport system ATP-binding protein</fullName>
    </submittedName>
</protein>
<feature type="domain" description="ABC transporter" evidence="11">
    <location>
        <begin position="50"/>
        <end position="265"/>
    </location>
</feature>
<evidence type="ECO:0000256" key="10">
    <source>
        <dbReference type="SAM" id="MobiDB-lite"/>
    </source>
</evidence>
<name>A0A1I7NQ25_9HYPH</name>
<evidence type="ECO:0000256" key="5">
    <source>
        <dbReference type="ARBA" id="ARBA00022840"/>
    </source>
</evidence>
<dbReference type="PANTHER" id="PTHR42734">
    <property type="entry name" value="METAL TRANSPORT SYSTEM ATP-BINDING PROTEIN TM_0124-RELATED"/>
    <property type="match status" value="1"/>
</dbReference>
<reference evidence="13" key="1">
    <citation type="submission" date="2016-10" db="EMBL/GenBank/DDBJ databases">
        <authorList>
            <person name="Varghese N."/>
            <person name="Submissions S."/>
        </authorList>
    </citation>
    <scope>NUCLEOTIDE SEQUENCE [LARGE SCALE GENOMIC DNA]</scope>
    <source>
        <strain evidence="13">DSM 1565</strain>
    </source>
</reference>
<evidence type="ECO:0000256" key="9">
    <source>
        <dbReference type="ARBA" id="ARBA00023136"/>
    </source>
</evidence>
<evidence type="ECO:0000256" key="1">
    <source>
        <dbReference type="ARBA" id="ARBA00022448"/>
    </source>
</evidence>
<evidence type="ECO:0000256" key="4">
    <source>
        <dbReference type="ARBA" id="ARBA00022833"/>
    </source>
</evidence>
<evidence type="ECO:0000259" key="11">
    <source>
        <dbReference type="PROSITE" id="PS50893"/>
    </source>
</evidence>
<dbReference type="GO" id="GO:0016887">
    <property type="term" value="F:ATP hydrolysis activity"/>
    <property type="evidence" value="ECO:0007669"/>
    <property type="project" value="InterPro"/>
</dbReference>
<evidence type="ECO:0000313" key="12">
    <source>
        <dbReference type="EMBL" id="SFV36791.1"/>
    </source>
</evidence>
<dbReference type="EMBL" id="FPCH01000003">
    <property type="protein sequence ID" value="SFV36791.1"/>
    <property type="molecule type" value="Genomic_DNA"/>
</dbReference>
<feature type="region of interest" description="Disordered" evidence="10">
    <location>
        <begin position="1"/>
        <end position="45"/>
    </location>
</feature>
<dbReference type="InterPro" id="IPR003593">
    <property type="entry name" value="AAA+_ATPase"/>
</dbReference>
<dbReference type="SMART" id="SM00382">
    <property type="entry name" value="AAA"/>
    <property type="match status" value="1"/>
</dbReference>
<dbReference type="PROSITE" id="PS50893">
    <property type="entry name" value="ABC_TRANSPORTER_2"/>
    <property type="match status" value="1"/>
</dbReference>
<keyword evidence="9" id="KW-0472">Membrane</keyword>
<keyword evidence="6" id="KW-0864">Zinc transport</keyword>
<gene>
    <name evidence="12" type="ORF">SAMN04488557_2773</name>
</gene>
<proteinExistence type="predicted"/>
<dbReference type="InterPro" id="IPR003439">
    <property type="entry name" value="ABC_transporter-like_ATP-bd"/>
</dbReference>
<evidence type="ECO:0000256" key="8">
    <source>
        <dbReference type="ARBA" id="ARBA00023065"/>
    </source>
</evidence>
<dbReference type="GO" id="GO:0006829">
    <property type="term" value="P:zinc ion transport"/>
    <property type="evidence" value="ECO:0007669"/>
    <property type="project" value="UniProtKB-KW"/>
</dbReference>
<dbReference type="STRING" id="51670.SAMN04488557_2773"/>
<dbReference type="Proteomes" id="UP000199423">
    <property type="component" value="Unassembled WGS sequence"/>
</dbReference>
<dbReference type="GO" id="GO:0010043">
    <property type="term" value="P:response to zinc ion"/>
    <property type="evidence" value="ECO:0007669"/>
    <property type="project" value="TreeGrafter"/>
</dbReference>
<accession>A0A1I7NQ25</accession>
<keyword evidence="1" id="KW-0813">Transport</keyword>
<dbReference type="FunFam" id="3.40.50.300:FF:000392">
    <property type="entry name" value="Zinc import ATP-binding protein ZnuC"/>
    <property type="match status" value="1"/>
</dbReference>
<dbReference type="Pfam" id="PF00005">
    <property type="entry name" value="ABC_tran"/>
    <property type="match status" value="1"/>
</dbReference>
<keyword evidence="8" id="KW-0406">Ion transport</keyword>
<keyword evidence="2" id="KW-1003">Cell membrane</keyword>
<keyword evidence="4" id="KW-0862">Zinc</keyword>
<dbReference type="AlphaFoldDB" id="A0A1I7NQ25"/>
<evidence type="ECO:0000313" key="13">
    <source>
        <dbReference type="Proteomes" id="UP000199423"/>
    </source>
</evidence>
<dbReference type="InterPro" id="IPR050153">
    <property type="entry name" value="Metal_Ion_Import_ABC"/>
</dbReference>
<sequence length="300" mass="32034">MSSRDAPGTGSPNGNSATDAAAAPCSCGHNHDHRQTDQQLAAEPDPGALISARGVTMWRGSREVLSDINLDVRRGEIVTLIGPNGAGKTTLVRILLGIEHPERGRIIKPASTRVGYVPQRFEVDGAIPMTVESFLSLGEHTTLKAIKAALEETGAAKTINQQLSKLSGGETQRVLIARALLRKPNLLILDEPASGVDFTGEADLYDLIGRLRDKHNLGVLLVSHDLHVVMARSDRVICLNAHVCCSGKPEDVSQHAAYARIFGPQAATVLGVYRHHHDHRHDLTGEPKPLAGASPTGRGS</sequence>
<organism evidence="12 13">
    <name type="scientific">Hyphomicrobium facile</name>
    <dbReference type="NCBI Taxonomy" id="51670"/>
    <lineage>
        <taxon>Bacteria</taxon>
        <taxon>Pseudomonadati</taxon>
        <taxon>Pseudomonadota</taxon>
        <taxon>Alphaproteobacteria</taxon>
        <taxon>Hyphomicrobiales</taxon>
        <taxon>Hyphomicrobiaceae</taxon>
        <taxon>Hyphomicrobium</taxon>
    </lineage>
</organism>
<evidence type="ECO:0000256" key="3">
    <source>
        <dbReference type="ARBA" id="ARBA00022741"/>
    </source>
</evidence>
<dbReference type="Gene3D" id="3.40.50.300">
    <property type="entry name" value="P-loop containing nucleotide triphosphate hydrolases"/>
    <property type="match status" value="1"/>
</dbReference>
<evidence type="ECO:0000256" key="2">
    <source>
        <dbReference type="ARBA" id="ARBA00022475"/>
    </source>
</evidence>
<dbReference type="PANTHER" id="PTHR42734:SF9">
    <property type="entry name" value="ZINC IMPORT ATP-BINDING PROTEIN ZNUC"/>
    <property type="match status" value="1"/>
</dbReference>
<dbReference type="GO" id="GO:0005524">
    <property type="term" value="F:ATP binding"/>
    <property type="evidence" value="ECO:0007669"/>
    <property type="project" value="UniProtKB-KW"/>
</dbReference>
<dbReference type="RefSeq" id="WP_092868342.1">
    <property type="nucleotide sequence ID" value="NZ_FPCH01000003.1"/>
</dbReference>
<dbReference type="OrthoDB" id="9780942at2"/>
<dbReference type="SUPFAM" id="SSF52540">
    <property type="entry name" value="P-loop containing nucleoside triphosphate hydrolases"/>
    <property type="match status" value="1"/>
</dbReference>
<dbReference type="InterPro" id="IPR027417">
    <property type="entry name" value="P-loop_NTPase"/>
</dbReference>